<feature type="region of interest" description="Disordered" evidence="1">
    <location>
        <begin position="31"/>
        <end position="50"/>
    </location>
</feature>
<proteinExistence type="predicted"/>
<accession>A0A9P0EQX7</accession>
<sequence length="106" mass="11328">MCSWARDGTTAQGSNGRELARRPLWCTELTGLTGDSTSSSSTTTTASTLASGASPMLQRYLLDQSTGLSDRLIRQAHQPESQAAQPSNVPFDGLSRELDLLLAKKT</sequence>
<keyword evidence="3" id="KW-1185">Reference proteome</keyword>
<dbReference type="Proteomes" id="UP000775872">
    <property type="component" value="Unassembled WGS sequence"/>
</dbReference>
<reference evidence="2" key="1">
    <citation type="submission" date="2021-10" db="EMBL/GenBank/DDBJ databases">
        <authorList>
            <person name="Piombo E."/>
        </authorList>
    </citation>
    <scope>NUCLEOTIDE SEQUENCE</scope>
</reference>
<comment type="caution">
    <text evidence="2">The sequence shown here is derived from an EMBL/GenBank/DDBJ whole genome shotgun (WGS) entry which is preliminary data.</text>
</comment>
<dbReference type="AlphaFoldDB" id="A0A9P0EQX7"/>
<evidence type="ECO:0000256" key="1">
    <source>
        <dbReference type="SAM" id="MobiDB-lite"/>
    </source>
</evidence>
<evidence type="ECO:0000313" key="3">
    <source>
        <dbReference type="Proteomes" id="UP000775872"/>
    </source>
</evidence>
<organism evidence="2 3">
    <name type="scientific">Clonostachys solani</name>
    <dbReference type="NCBI Taxonomy" id="160281"/>
    <lineage>
        <taxon>Eukaryota</taxon>
        <taxon>Fungi</taxon>
        <taxon>Dikarya</taxon>
        <taxon>Ascomycota</taxon>
        <taxon>Pezizomycotina</taxon>
        <taxon>Sordariomycetes</taxon>
        <taxon>Hypocreomycetidae</taxon>
        <taxon>Hypocreales</taxon>
        <taxon>Bionectriaceae</taxon>
        <taxon>Clonostachys</taxon>
    </lineage>
</organism>
<evidence type="ECO:0000313" key="2">
    <source>
        <dbReference type="EMBL" id="CAH0056243.1"/>
    </source>
</evidence>
<dbReference type="EMBL" id="CABFOC020000063">
    <property type="protein sequence ID" value="CAH0056243.1"/>
    <property type="molecule type" value="Genomic_DNA"/>
</dbReference>
<protein>
    <submittedName>
        <fullName evidence="2">Uncharacterized protein</fullName>
    </submittedName>
</protein>
<dbReference type="OrthoDB" id="5148265at2759"/>
<name>A0A9P0EQX7_9HYPO</name>
<gene>
    <name evidence="2" type="ORF">CSOL1703_00006180</name>
</gene>
<feature type="region of interest" description="Disordered" evidence="1">
    <location>
        <begin position="1"/>
        <end position="20"/>
    </location>
</feature>